<dbReference type="AlphaFoldDB" id="A0AAV5MLN9"/>
<evidence type="ECO:0008006" key="3">
    <source>
        <dbReference type="Google" id="ProtNLM"/>
    </source>
</evidence>
<reference evidence="1 2" key="1">
    <citation type="journal article" date="2021" name="Commun. Biol.">
        <title>The genome of Shorea leprosula (Dipterocarpaceae) highlights the ecological relevance of drought in aseasonal tropical rainforests.</title>
        <authorList>
            <person name="Ng K.K.S."/>
            <person name="Kobayashi M.J."/>
            <person name="Fawcett J.A."/>
            <person name="Hatakeyama M."/>
            <person name="Paape T."/>
            <person name="Ng C.H."/>
            <person name="Ang C.C."/>
            <person name="Tnah L.H."/>
            <person name="Lee C.T."/>
            <person name="Nishiyama T."/>
            <person name="Sese J."/>
            <person name="O'Brien M.J."/>
            <person name="Copetti D."/>
            <person name="Mohd Noor M.I."/>
            <person name="Ong R.C."/>
            <person name="Putra M."/>
            <person name="Sireger I.Z."/>
            <person name="Indrioko S."/>
            <person name="Kosugi Y."/>
            <person name="Izuno A."/>
            <person name="Isagi Y."/>
            <person name="Lee S.L."/>
            <person name="Shimizu K.K."/>
        </authorList>
    </citation>
    <scope>NUCLEOTIDE SEQUENCE [LARGE SCALE GENOMIC DNA]</scope>
    <source>
        <strain evidence="1">214</strain>
    </source>
</reference>
<protein>
    <recommendedName>
        <fullName evidence="3">Secreted protein</fullName>
    </recommendedName>
</protein>
<name>A0AAV5MLN9_9ROSI</name>
<evidence type="ECO:0000313" key="2">
    <source>
        <dbReference type="Proteomes" id="UP001054252"/>
    </source>
</evidence>
<dbReference type="EMBL" id="BPVZ01000392">
    <property type="protein sequence ID" value="GKV50735.1"/>
    <property type="molecule type" value="Genomic_DNA"/>
</dbReference>
<comment type="caution">
    <text evidence="1">The sequence shown here is derived from an EMBL/GenBank/DDBJ whole genome shotgun (WGS) entry which is preliminary data.</text>
</comment>
<sequence>MLLSILVFLCYQYVARFALLLLLTRCSPNKKPSPDTPPLGETGISGSALLCPSICCSCRFVGANFWAFWVPDRSISLALGLNLRFYASEVSKFMVIPVQLLKVCFNLFLKWWRD</sequence>
<evidence type="ECO:0000313" key="1">
    <source>
        <dbReference type="EMBL" id="GKV50735.1"/>
    </source>
</evidence>
<dbReference type="Proteomes" id="UP001054252">
    <property type="component" value="Unassembled WGS sequence"/>
</dbReference>
<accession>A0AAV5MLN9</accession>
<organism evidence="1 2">
    <name type="scientific">Rubroshorea leprosula</name>
    <dbReference type="NCBI Taxonomy" id="152421"/>
    <lineage>
        <taxon>Eukaryota</taxon>
        <taxon>Viridiplantae</taxon>
        <taxon>Streptophyta</taxon>
        <taxon>Embryophyta</taxon>
        <taxon>Tracheophyta</taxon>
        <taxon>Spermatophyta</taxon>
        <taxon>Magnoliopsida</taxon>
        <taxon>eudicotyledons</taxon>
        <taxon>Gunneridae</taxon>
        <taxon>Pentapetalae</taxon>
        <taxon>rosids</taxon>
        <taxon>malvids</taxon>
        <taxon>Malvales</taxon>
        <taxon>Dipterocarpaceae</taxon>
        <taxon>Rubroshorea</taxon>
    </lineage>
</organism>
<gene>
    <name evidence="1" type="ORF">SLEP1_g57433</name>
</gene>
<keyword evidence="2" id="KW-1185">Reference proteome</keyword>
<proteinExistence type="predicted"/>